<keyword evidence="3" id="KW-1185">Reference proteome</keyword>
<name>A0AAV3PX11_LITER</name>
<dbReference type="Proteomes" id="UP001454036">
    <property type="component" value="Unassembled WGS sequence"/>
</dbReference>
<comment type="caution">
    <text evidence="2">The sequence shown here is derived from an EMBL/GenBank/DDBJ whole genome shotgun (WGS) entry which is preliminary data.</text>
</comment>
<keyword evidence="1" id="KW-1133">Transmembrane helix</keyword>
<keyword evidence="1" id="KW-0812">Transmembrane</keyword>
<sequence>MERVTELGPGPQAAHEVSRLWRQAVLDPPLFQYFLSISFCSVMTFSIILGGLHVPGPGGRQLSLPPTCPKAGGGVDQGAHQGG</sequence>
<keyword evidence="1" id="KW-0472">Membrane</keyword>
<organism evidence="2 3">
    <name type="scientific">Lithospermum erythrorhizon</name>
    <name type="common">Purple gromwell</name>
    <name type="synonym">Lithospermum officinale var. erythrorhizon</name>
    <dbReference type="NCBI Taxonomy" id="34254"/>
    <lineage>
        <taxon>Eukaryota</taxon>
        <taxon>Viridiplantae</taxon>
        <taxon>Streptophyta</taxon>
        <taxon>Embryophyta</taxon>
        <taxon>Tracheophyta</taxon>
        <taxon>Spermatophyta</taxon>
        <taxon>Magnoliopsida</taxon>
        <taxon>eudicotyledons</taxon>
        <taxon>Gunneridae</taxon>
        <taxon>Pentapetalae</taxon>
        <taxon>asterids</taxon>
        <taxon>lamiids</taxon>
        <taxon>Boraginales</taxon>
        <taxon>Boraginaceae</taxon>
        <taxon>Boraginoideae</taxon>
        <taxon>Lithospermeae</taxon>
        <taxon>Lithospermum</taxon>
    </lineage>
</organism>
<feature type="transmembrane region" description="Helical" evidence="1">
    <location>
        <begin position="30"/>
        <end position="52"/>
    </location>
</feature>
<gene>
    <name evidence="2" type="ORF">LIER_13892</name>
</gene>
<reference evidence="2 3" key="1">
    <citation type="submission" date="2024-01" db="EMBL/GenBank/DDBJ databases">
        <title>The complete chloroplast genome sequence of Lithospermum erythrorhizon: insights into the phylogenetic relationship among Boraginaceae species and the maternal lineages of purple gromwells.</title>
        <authorList>
            <person name="Okada T."/>
            <person name="Watanabe K."/>
        </authorList>
    </citation>
    <scope>NUCLEOTIDE SEQUENCE [LARGE SCALE GENOMIC DNA]</scope>
</reference>
<proteinExistence type="predicted"/>
<dbReference type="AlphaFoldDB" id="A0AAV3PX11"/>
<evidence type="ECO:0000256" key="1">
    <source>
        <dbReference type="SAM" id="Phobius"/>
    </source>
</evidence>
<accession>A0AAV3PX11</accession>
<dbReference type="EMBL" id="BAABME010002848">
    <property type="protein sequence ID" value="GAA0156379.1"/>
    <property type="molecule type" value="Genomic_DNA"/>
</dbReference>
<evidence type="ECO:0000313" key="2">
    <source>
        <dbReference type="EMBL" id="GAA0156379.1"/>
    </source>
</evidence>
<protein>
    <submittedName>
        <fullName evidence="2">Uncharacterized protein</fullName>
    </submittedName>
</protein>
<evidence type="ECO:0000313" key="3">
    <source>
        <dbReference type="Proteomes" id="UP001454036"/>
    </source>
</evidence>